<dbReference type="HOGENOM" id="CLU_042088_1_2_2"/>
<evidence type="ECO:0000313" key="2">
    <source>
        <dbReference type="Proteomes" id="UP000019024"/>
    </source>
</evidence>
<evidence type="ECO:0000313" key="1">
    <source>
        <dbReference type="EMBL" id="AHF99382.1"/>
    </source>
</evidence>
<name>W0JQY7_9EURY</name>
<dbReference type="GeneID" id="25145063"/>
<dbReference type="PANTHER" id="PTHR13812:SF19">
    <property type="entry name" value="KETIMINE REDUCTASE MU-CRYSTALLIN"/>
    <property type="match status" value="1"/>
</dbReference>
<dbReference type="KEGG" id="hlr:HALLA_11415"/>
<dbReference type="AlphaFoldDB" id="W0JQY7"/>
<dbReference type="Proteomes" id="UP000019024">
    <property type="component" value="Chromosome"/>
</dbReference>
<reference evidence="1 2" key="1">
    <citation type="submission" date="2014-01" db="EMBL/GenBank/DDBJ databases">
        <authorList>
            <consortium name="DOE Joint Genome Institute"/>
            <person name="Anderson I."/>
            <person name="Huntemann M."/>
            <person name="Han J."/>
            <person name="Chen A."/>
            <person name="Kyrpides N."/>
            <person name="Mavromatis K."/>
            <person name="Markowitz V."/>
            <person name="Palaniappan K."/>
            <person name="Ivanova N."/>
            <person name="Schaumberg A."/>
            <person name="Pati A."/>
            <person name="Liolios K."/>
            <person name="Nordberg H.P."/>
            <person name="Cantor M.N."/>
            <person name="Hua S.X."/>
            <person name="Woyke T."/>
        </authorList>
    </citation>
    <scope>NUCLEOTIDE SEQUENCE [LARGE SCALE GENOMIC DNA]</scope>
    <source>
        <strain evidence="1 2">XH-48</strain>
    </source>
</reference>
<organism evidence="1 2">
    <name type="scientific">Halostagnicola larsenii XH-48</name>
    <dbReference type="NCBI Taxonomy" id="797299"/>
    <lineage>
        <taxon>Archaea</taxon>
        <taxon>Methanobacteriati</taxon>
        <taxon>Methanobacteriota</taxon>
        <taxon>Stenosarchaea group</taxon>
        <taxon>Halobacteria</taxon>
        <taxon>Halobacteriales</taxon>
        <taxon>Natrialbaceae</taxon>
        <taxon>Halostagnicola</taxon>
    </lineage>
</organism>
<dbReference type="SUPFAM" id="SSF51735">
    <property type="entry name" value="NAD(P)-binding Rossmann-fold domains"/>
    <property type="match status" value="1"/>
</dbReference>
<dbReference type="PATRIC" id="fig|797299.3.peg.1315"/>
<dbReference type="RefSeq" id="WP_049952580.1">
    <property type="nucleotide sequence ID" value="NZ_CP007055.1"/>
</dbReference>
<dbReference type="EMBL" id="CP007055">
    <property type="protein sequence ID" value="AHF99382.1"/>
    <property type="molecule type" value="Genomic_DNA"/>
</dbReference>
<dbReference type="PANTHER" id="PTHR13812">
    <property type="entry name" value="KETIMINE REDUCTASE MU-CRYSTALLIN"/>
    <property type="match status" value="1"/>
</dbReference>
<dbReference type="Gene3D" id="3.30.1780.10">
    <property type="entry name" value="ornithine cyclodeaminase, domain 1"/>
    <property type="match status" value="1"/>
</dbReference>
<dbReference type="eggNOG" id="arCOG01035">
    <property type="taxonomic scope" value="Archaea"/>
</dbReference>
<accession>W0JQY7</accession>
<dbReference type="OrthoDB" id="214116at2157"/>
<protein>
    <submittedName>
        <fullName evidence="1">Ornithine cyclodeaminase</fullName>
    </submittedName>
</protein>
<dbReference type="InterPro" id="IPR023401">
    <property type="entry name" value="ODC_N"/>
</dbReference>
<keyword evidence="2" id="KW-1185">Reference proteome</keyword>
<dbReference type="Gene3D" id="3.40.50.720">
    <property type="entry name" value="NAD(P)-binding Rossmann-like Domain"/>
    <property type="match status" value="1"/>
</dbReference>
<dbReference type="PIRSF" id="PIRSF001439">
    <property type="entry name" value="CryM"/>
    <property type="match status" value="1"/>
</dbReference>
<dbReference type="Pfam" id="PF02423">
    <property type="entry name" value="OCD_Mu_crystall"/>
    <property type="match status" value="1"/>
</dbReference>
<dbReference type="InterPro" id="IPR036291">
    <property type="entry name" value="NAD(P)-bd_dom_sf"/>
</dbReference>
<gene>
    <name evidence="1" type="ORF">HALLA_11415</name>
</gene>
<dbReference type="InterPro" id="IPR003462">
    <property type="entry name" value="ODC_Mu_crystall"/>
</dbReference>
<sequence length="326" mass="34132">MVRIFSHSDVAALLDLEDVLAVVATAFEKQYRGTVERPDRPHYPIGTDLDTGTPDESTGTALCMPAYIHGSPYAVTKLATVCPGNADRDRSTVNAQISLVDAETGRPAAYLEATRITNVRTGCIGGLAASQLADEDPIDLGVIGAGTQARWQTRAIDATTDLQSVRIYAPSDSKVRCATALEDELDVSAKAVSSPRAAVEGANVVVTATTSTEPVFPGDALAPGAIVIAVGAYAPEMRELDAETIARADRLFADVPDEAAETGDLSEHSDREVVEFGAVLAGDCGRESEDERLVFSSVGSAVLDAATAEYVYERGVDEGVGAVVSL</sequence>
<proteinExistence type="predicted"/>
<dbReference type="GO" id="GO:0005737">
    <property type="term" value="C:cytoplasm"/>
    <property type="evidence" value="ECO:0007669"/>
    <property type="project" value="TreeGrafter"/>
</dbReference>
<dbReference type="STRING" id="797299.HALLA_11415"/>